<dbReference type="GO" id="GO:0005198">
    <property type="term" value="F:structural molecule activity"/>
    <property type="evidence" value="ECO:0007669"/>
    <property type="project" value="InterPro"/>
</dbReference>
<dbReference type="FunFam" id="2.30.29.30:FF:000001">
    <property type="entry name" value="Erythrocyte membrane protein band 4.1"/>
    <property type="match status" value="1"/>
</dbReference>
<evidence type="ECO:0000256" key="3">
    <source>
        <dbReference type="ARBA" id="ARBA00022553"/>
    </source>
</evidence>
<dbReference type="Gene3D" id="1.20.80.10">
    <property type="match status" value="1"/>
</dbReference>
<dbReference type="Gene3D" id="2.30.29.30">
    <property type="entry name" value="Pleckstrin-homology domain (PH domain)/Phosphotyrosine-binding domain (PTB)"/>
    <property type="match status" value="1"/>
</dbReference>
<organism evidence="8 9">
    <name type="scientific">Cyclopterus lumpus</name>
    <name type="common">Lumpsucker</name>
    <dbReference type="NCBI Taxonomy" id="8103"/>
    <lineage>
        <taxon>Eukaryota</taxon>
        <taxon>Metazoa</taxon>
        <taxon>Chordata</taxon>
        <taxon>Craniata</taxon>
        <taxon>Vertebrata</taxon>
        <taxon>Euteleostomi</taxon>
        <taxon>Actinopterygii</taxon>
        <taxon>Neopterygii</taxon>
        <taxon>Teleostei</taxon>
        <taxon>Neoteleostei</taxon>
        <taxon>Acanthomorphata</taxon>
        <taxon>Eupercaria</taxon>
        <taxon>Perciformes</taxon>
        <taxon>Cottioidei</taxon>
        <taxon>Cottales</taxon>
        <taxon>Cyclopteridae</taxon>
        <taxon>Cyclopterus</taxon>
    </lineage>
</organism>
<dbReference type="PROSITE" id="PS50057">
    <property type="entry name" value="FERM_3"/>
    <property type="match status" value="1"/>
</dbReference>
<dbReference type="InterPro" id="IPR018979">
    <property type="entry name" value="FERM_N"/>
</dbReference>
<dbReference type="InterPro" id="IPR008379">
    <property type="entry name" value="Band_4.1_C"/>
</dbReference>
<dbReference type="PANTHER" id="PTHR23280">
    <property type="entry name" value="4.1 G PROTEIN"/>
    <property type="match status" value="1"/>
</dbReference>
<evidence type="ECO:0000256" key="4">
    <source>
        <dbReference type="ARBA" id="ARBA00023203"/>
    </source>
</evidence>
<dbReference type="InterPro" id="IPR000299">
    <property type="entry name" value="FERM_domain"/>
</dbReference>
<proteinExistence type="predicted"/>
<keyword evidence="3" id="KW-0597">Phosphoprotein</keyword>
<dbReference type="SMART" id="SM01196">
    <property type="entry name" value="FERM_C"/>
    <property type="match status" value="1"/>
</dbReference>
<dbReference type="InterPro" id="IPR011993">
    <property type="entry name" value="PH-like_dom_sf"/>
</dbReference>
<feature type="domain" description="FERM" evidence="7">
    <location>
        <begin position="52"/>
        <end position="338"/>
    </location>
</feature>
<dbReference type="PRINTS" id="PR00935">
    <property type="entry name" value="BAND41"/>
</dbReference>
<dbReference type="InterPro" id="IPR014847">
    <property type="entry name" value="FA"/>
</dbReference>
<dbReference type="GO" id="GO:0031032">
    <property type="term" value="P:actomyosin structure organization"/>
    <property type="evidence" value="ECO:0007669"/>
    <property type="project" value="TreeGrafter"/>
</dbReference>
<dbReference type="PANTHER" id="PTHR23280:SF20">
    <property type="entry name" value="BAND 4.1-LIKE PROTEIN 3"/>
    <property type="match status" value="1"/>
</dbReference>
<dbReference type="GeneTree" id="ENSGT00940000155617"/>
<dbReference type="FunFam" id="3.10.20.90:FF:000002">
    <property type="entry name" value="Erythrocyte protein band 4.1-like 3"/>
    <property type="match status" value="1"/>
</dbReference>
<dbReference type="Gene3D" id="3.10.20.90">
    <property type="entry name" value="Phosphatidylinositol 3-kinase Catalytic Subunit, Chain A, domain 1"/>
    <property type="match status" value="1"/>
</dbReference>
<reference evidence="8" key="2">
    <citation type="submission" date="2025-09" db="UniProtKB">
        <authorList>
            <consortium name="Ensembl"/>
        </authorList>
    </citation>
    <scope>IDENTIFICATION</scope>
</reference>
<dbReference type="GO" id="GO:0030866">
    <property type="term" value="P:cortical actin cytoskeleton organization"/>
    <property type="evidence" value="ECO:0007669"/>
    <property type="project" value="InterPro"/>
</dbReference>
<dbReference type="Proteomes" id="UP000694565">
    <property type="component" value="Unplaced"/>
</dbReference>
<dbReference type="SMART" id="SM01195">
    <property type="entry name" value="FA"/>
    <property type="match status" value="1"/>
</dbReference>
<name>A0A8C3AQU7_CYCLU</name>
<keyword evidence="9" id="KW-1185">Reference proteome</keyword>
<reference evidence="8" key="1">
    <citation type="submission" date="2025-08" db="UniProtKB">
        <authorList>
            <consortium name="Ensembl"/>
        </authorList>
    </citation>
    <scope>IDENTIFICATION</scope>
</reference>
<evidence type="ECO:0000313" key="9">
    <source>
        <dbReference type="Proteomes" id="UP000694565"/>
    </source>
</evidence>
<keyword evidence="4" id="KW-0009">Actin-binding</keyword>
<dbReference type="GO" id="GO:0003779">
    <property type="term" value="F:actin binding"/>
    <property type="evidence" value="ECO:0007669"/>
    <property type="project" value="UniProtKB-KW"/>
</dbReference>
<evidence type="ECO:0000256" key="6">
    <source>
        <dbReference type="SAM" id="MobiDB-lite"/>
    </source>
</evidence>
<dbReference type="SUPFAM" id="SSF54236">
    <property type="entry name" value="Ubiquitin-like"/>
    <property type="match status" value="1"/>
</dbReference>
<protein>
    <submittedName>
        <fullName evidence="8">Erythrocyte membrane protein band 4.1 like 2</fullName>
    </submittedName>
</protein>
<dbReference type="InterPro" id="IPR035963">
    <property type="entry name" value="FERM_2"/>
</dbReference>
<dbReference type="InterPro" id="IPR029071">
    <property type="entry name" value="Ubiquitin-like_domsf"/>
</dbReference>
<dbReference type="PIRSF" id="PIRSF002304">
    <property type="entry name" value="Membrane_skeletal_4_1"/>
    <property type="match status" value="1"/>
</dbReference>
<dbReference type="FunFam" id="1.20.80.10:FF:000001">
    <property type="entry name" value="Erythrocyte membrane protein band 4.1"/>
    <property type="match status" value="1"/>
</dbReference>
<evidence type="ECO:0000313" key="8">
    <source>
        <dbReference type="Ensembl" id="ENSCLMP00005045967.1"/>
    </source>
</evidence>
<dbReference type="InterPro" id="IPR007477">
    <property type="entry name" value="SAB_dom"/>
</dbReference>
<dbReference type="SUPFAM" id="SSF47031">
    <property type="entry name" value="Second domain of FERM"/>
    <property type="match status" value="1"/>
</dbReference>
<dbReference type="Pfam" id="PF09380">
    <property type="entry name" value="FERM_C"/>
    <property type="match status" value="1"/>
</dbReference>
<dbReference type="GO" id="GO:0005886">
    <property type="term" value="C:plasma membrane"/>
    <property type="evidence" value="ECO:0007669"/>
    <property type="project" value="TreeGrafter"/>
</dbReference>
<dbReference type="SUPFAM" id="SSF50729">
    <property type="entry name" value="PH domain-like"/>
    <property type="match status" value="1"/>
</dbReference>
<sequence>MWRISLTRVSENTADVFDCPRTRRKNALFHPLSFHFHHAPCPVCNSVCEAALCVCVCLFVCVSVCLCLHNVRLKRAKGQFLFFKVCEHLNLMEKDYFGLSYKDSHEQTCWLDPTKEIKRQIRNNNWQFAFNVKFYPPDPSLLTEDITRYLLCLQLREDVASGRLPCSFVTHALLGSYTLQAEFGDHEPDQPRPLDNVGQLTFAPNQNKEMEEKILELHKSHRGMTPAQADVQFLENAKKLSMYGVDLHHAKDSEGVDIMLGVCANGLLVYKDRLRINRFAWPKILKISYKRNNFYIKIRPGETEQFESTVGFKLQNHRSAKRLWKTSVENHSFFRLTVPEQPTKARFLTLGSKFRYSGRTQAQSRTASSLIDRPAPNFERTSSKRISRSLDGGNTRIHTFLTQKDGAPSSLQTIFNSPMRVHGDNIYVRHSNLMLEDHDKTQEDVLKHQASISQLKRSFMEAPPPSPPQPNQWENRLTSSPATIRIQQQQQPPVVKTEMVTISDTFAAQKTEIATKEVPIVHTETKTITYEAAQLDGNGDGEPGVLMTAQTITSESLCTTTTTHITKTLKGGLSETRIEKRIVITGDCDIDHDQALAQAIKEAKEQHPDMSVTRVVVHKETELAEEED</sequence>
<dbReference type="Pfam" id="PF09379">
    <property type="entry name" value="FERM_N"/>
    <property type="match status" value="1"/>
</dbReference>
<dbReference type="PRINTS" id="PR00661">
    <property type="entry name" value="ERMFAMILY"/>
</dbReference>
<feature type="region of interest" description="Disordered" evidence="6">
    <location>
        <begin position="365"/>
        <end position="391"/>
    </location>
</feature>
<dbReference type="InterPro" id="IPR018980">
    <property type="entry name" value="FERM_PH-like_C"/>
</dbReference>
<dbReference type="GO" id="GO:0005856">
    <property type="term" value="C:cytoskeleton"/>
    <property type="evidence" value="ECO:0007669"/>
    <property type="project" value="UniProtKB-SubCell"/>
</dbReference>
<evidence type="ECO:0000256" key="2">
    <source>
        <dbReference type="ARBA" id="ARBA00022490"/>
    </source>
</evidence>
<dbReference type="InterPro" id="IPR014352">
    <property type="entry name" value="FERM/acyl-CoA-bd_prot_sf"/>
</dbReference>
<comment type="subcellular location">
    <subcellularLocation>
        <location evidence="1">Cytoplasm</location>
        <location evidence="1">Cytoskeleton</location>
    </subcellularLocation>
</comment>
<dbReference type="CDD" id="cd13184">
    <property type="entry name" value="FERM_C_4_1_family"/>
    <property type="match status" value="1"/>
</dbReference>
<dbReference type="Pfam" id="PF00373">
    <property type="entry name" value="FERM_M"/>
    <property type="match status" value="1"/>
</dbReference>
<dbReference type="Pfam" id="PF04382">
    <property type="entry name" value="SAB"/>
    <property type="match status" value="1"/>
</dbReference>
<dbReference type="CDD" id="cd14473">
    <property type="entry name" value="FERM_B-lobe"/>
    <property type="match status" value="1"/>
</dbReference>
<dbReference type="InterPro" id="IPR019748">
    <property type="entry name" value="FERM_central"/>
</dbReference>
<dbReference type="PROSITE" id="PS00660">
    <property type="entry name" value="FERM_1"/>
    <property type="match status" value="1"/>
</dbReference>
<dbReference type="AlphaFoldDB" id="A0A8C3AQU7"/>
<dbReference type="Pfam" id="PF08736">
    <property type="entry name" value="FA"/>
    <property type="match status" value="1"/>
</dbReference>
<evidence type="ECO:0000256" key="1">
    <source>
        <dbReference type="ARBA" id="ARBA00004245"/>
    </source>
</evidence>
<keyword evidence="5" id="KW-0206">Cytoskeleton</keyword>
<dbReference type="InterPro" id="IPR019749">
    <property type="entry name" value="Band_41_domain"/>
</dbReference>
<dbReference type="Ensembl" id="ENSCLMT00005047565.1">
    <property type="protein sequence ID" value="ENSCLMP00005045967.1"/>
    <property type="gene ID" value="ENSCLMG00005021074.1"/>
</dbReference>
<dbReference type="Pfam" id="PF05902">
    <property type="entry name" value="4_1_CTD"/>
    <property type="match status" value="1"/>
</dbReference>
<evidence type="ECO:0000256" key="5">
    <source>
        <dbReference type="ARBA" id="ARBA00023212"/>
    </source>
</evidence>
<accession>A0A8C3AQU7</accession>
<evidence type="ECO:0000259" key="7">
    <source>
        <dbReference type="PROSITE" id="PS50057"/>
    </source>
</evidence>
<keyword evidence="2" id="KW-0963">Cytoplasm</keyword>
<dbReference type="InterPro" id="IPR019747">
    <property type="entry name" value="FERM_CS"/>
</dbReference>
<dbReference type="PROSITE" id="PS00661">
    <property type="entry name" value="FERM_2"/>
    <property type="match status" value="1"/>
</dbReference>
<dbReference type="SMART" id="SM00295">
    <property type="entry name" value="B41"/>
    <property type="match status" value="1"/>
</dbReference>
<dbReference type="InterPro" id="IPR000798">
    <property type="entry name" value="Ez/rad/moesin-like"/>
</dbReference>